<organism evidence="1 2">
    <name type="scientific">Solanum commersonii</name>
    <name type="common">Commerson's wild potato</name>
    <name type="synonym">Commerson's nightshade</name>
    <dbReference type="NCBI Taxonomy" id="4109"/>
    <lineage>
        <taxon>Eukaryota</taxon>
        <taxon>Viridiplantae</taxon>
        <taxon>Streptophyta</taxon>
        <taxon>Embryophyta</taxon>
        <taxon>Tracheophyta</taxon>
        <taxon>Spermatophyta</taxon>
        <taxon>Magnoliopsida</taxon>
        <taxon>eudicotyledons</taxon>
        <taxon>Gunneridae</taxon>
        <taxon>Pentapetalae</taxon>
        <taxon>asterids</taxon>
        <taxon>lamiids</taxon>
        <taxon>Solanales</taxon>
        <taxon>Solanaceae</taxon>
        <taxon>Solanoideae</taxon>
        <taxon>Solaneae</taxon>
        <taxon>Solanum</taxon>
    </lineage>
</organism>
<evidence type="ECO:0000313" key="2">
    <source>
        <dbReference type="Proteomes" id="UP000824120"/>
    </source>
</evidence>
<proteinExistence type="predicted"/>
<accession>A0A9J6B878</accession>
<name>A0A9J6B878_SOLCO</name>
<protein>
    <submittedName>
        <fullName evidence="1">Uncharacterized protein</fullName>
    </submittedName>
</protein>
<sequence>MDQHNEDIPQERKENFRLCHPKVETVGMRSREGVNQIEAVGRKYFRKYGVNSDKKMFEDNLNYTEGNKADHMGKYS</sequence>
<dbReference type="EMBL" id="JACXVP010000001">
    <property type="protein sequence ID" value="KAG5632794.1"/>
    <property type="molecule type" value="Genomic_DNA"/>
</dbReference>
<keyword evidence="2" id="KW-1185">Reference proteome</keyword>
<dbReference type="Proteomes" id="UP000824120">
    <property type="component" value="Chromosome 1"/>
</dbReference>
<gene>
    <name evidence="1" type="ORF">H5410_004511</name>
</gene>
<evidence type="ECO:0000313" key="1">
    <source>
        <dbReference type="EMBL" id="KAG5632794.1"/>
    </source>
</evidence>
<comment type="caution">
    <text evidence="1">The sequence shown here is derived from an EMBL/GenBank/DDBJ whole genome shotgun (WGS) entry which is preliminary data.</text>
</comment>
<reference evidence="1 2" key="1">
    <citation type="submission" date="2020-09" db="EMBL/GenBank/DDBJ databases">
        <title>De no assembly of potato wild relative species, Solanum commersonii.</title>
        <authorList>
            <person name="Cho K."/>
        </authorList>
    </citation>
    <scope>NUCLEOTIDE SEQUENCE [LARGE SCALE GENOMIC DNA]</scope>
    <source>
        <strain evidence="1">LZ3.2</strain>
        <tissue evidence="1">Leaf</tissue>
    </source>
</reference>
<dbReference type="AlphaFoldDB" id="A0A9J6B878"/>